<evidence type="ECO:0000256" key="1">
    <source>
        <dbReference type="ARBA" id="ARBA00006738"/>
    </source>
</evidence>
<dbReference type="NCBIfam" id="TIGR00252">
    <property type="entry name" value="YraN family protein"/>
    <property type="match status" value="1"/>
</dbReference>
<evidence type="ECO:0000256" key="2">
    <source>
        <dbReference type="HAMAP-Rule" id="MF_00048"/>
    </source>
</evidence>
<dbReference type="Proteomes" id="UP000754644">
    <property type="component" value="Unassembled WGS sequence"/>
</dbReference>
<dbReference type="InterPro" id="IPR011335">
    <property type="entry name" value="Restrct_endonuc-II-like"/>
</dbReference>
<dbReference type="SUPFAM" id="SSF52980">
    <property type="entry name" value="Restriction endonuclease-like"/>
    <property type="match status" value="1"/>
</dbReference>
<organism evidence="3 4">
    <name type="scientific">SAR86 cluster bacterium</name>
    <dbReference type="NCBI Taxonomy" id="2030880"/>
    <lineage>
        <taxon>Bacteria</taxon>
        <taxon>Pseudomonadati</taxon>
        <taxon>Pseudomonadota</taxon>
        <taxon>Gammaproteobacteria</taxon>
        <taxon>SAR86 cluster</taxon>
    </lineage>
</organism>
<protein>
    <recommendedName>
        <fullName evidence="2">UPF0102 protein HQ497_06695</fullName>
    </recommendedName>
</protein>
<name>A0A972VXC2_9GAMM</name>
<accession>A0A972VXC2</accession>
<dbReference type="HAMAP" id="MF_00048">
    <property type="entry name" value="UPF0102"/>
    <property type="match status" value="1"/>
</dbReference>
<dbReference type="NCBIfam" id="NF009150">
    <property type="entry name" value="PRK12497.1-3"/>
    <property type="match status" value="1"/>
</dbReference>
<dbReference type="Pfam" id="PF02021">
    <property type="entry name" value="UPF0102"/>
    <property type="match status" value="1"/>
</dbReference>
<dbReference type="InterPro" id="IPR003509">
    <property type="entry name" value="UPF0102_YraN-like"/>
</dbReference>
<comment type="similarity">
    <text evidence="1 2">Belongs to the UPF0102 family.</text>
</comment>
<reference evidence="3" key="1">
    <citation type="submission" date="2020-05" db="EMBL/GenBank/DDBJ databases">
        <title>Sulfur intermediates as new biogeochemical hubs in an aquatic model microbial ecosystem.</title>
        <authorList>
            <person name="Vigneron A."/>
        </authorList>
    </citation>
    <scope>NUCLEOTIDE SEQUENCE</scope>
    <source>
        <strain evidence="3">Bin.250</strain>
    </source>
</reference>
<gene>
    <name evidence="3" type="ORF">HQ497_06695</name>
</gene>
<dbReference type="EMBL" id="JABMOJ010000247">
    <property type="protein sequence ID" value="NQV65034.1"/>
    <property type="molecule type" value="Genomic_DNA"/>
</dbReference>
<dbReference type="Gene3D" id="3.40.1350.10">
    <property type="match status" value="1"/>
</dbReference>
<dbReference type="InterPro" id="IPR011856">
    <property type="entry name" value="tRNA_endonuc-like_dom_sf"/>
</dbReference>
<evidence type="ECO:0000313" key="3">
    <source>
        <dbReference type="EMBL" id="NQV65034.1"/>
    </source>
</evidence>
<evidence type="ECO:0000313" key="4">
    <source>
        <dbReference type="Proteomes" id="UP000754644"/>
    </source>
</evidence>
<comment type="caution">
    <text evidence="3">The sequence shown here is derived from an EMBL/GenBank/DDBJ whole genome shotgun (WGS) entry which is preliminary data.</text>
</comment>
<dbReference type="CDD" id="cd20736">
    <property type="entry name" value="PoNe_Nuclease"/>
    <property type="match status" value="1"/>
</dbReference>
<dbReference type="AlphaFoldDB" id="A0A972VXC2"/>
<dbReference type="PANTHER" id="PTHR34039">
    <property type="entry name" value="UPF0102 PROTEIN YRAN"/>
    <property type="match status" value="1"/>
</dbReference>
<dbReference type="PANTHER" id="PTHR34039:SF1">
    <property type="entry name" value="UPF0102 PROTEIN YRAN"/>
    <property type="match status" value="1"/>
</dbReference>
<proteinExistence type="inferred from homology"/>
<sequence>MSKTNIQRGNLAEDQALEFLEAQGLKLVFRNFLCKAGEIDLILRDQTTVIFVEVRYRADTSRGTGADTVTRSKMAKIINSARYFLMQHPAYVKLDCRFDVISISASLDWIQNAFTLDD</sequence>
<dbReference type="GO" id="GO:0003676">
    <property type="term" value="F:nucleic acid binding"/>
    <property type="evidence" value="ECO:0007669"/>
    <property type="project" value="InterPro"/>
</dbReference>